<dbReference type="AlphaFoldDB" id="A0A3G1B5W6"/>
<dbReference type="OrthoDB" id="3035at2157"/>
<keyword evidence="2" id="KW-1185">Reference proteome</keyword>
<dbReference type="RefSeq" id="WP_048186945.1">
    <property type="nucleotide sequence ID" value="NZ_CP011097.1"/>
</dbReference>
<organism evidence="1 2">
    <name type="scientific">Candidatus Nitrosotenuis cloacae</name>
    <dbReference type="NCBI Taxonomy" id="1603555"/>
    <lineage>
        <taxon>Archaea</taxon>
        <taxon>Nitrososphaerota</taxon>
        <taxon>Candidatus Nitrosotenuis</taxon>
    </lineage>
</organism>
<proteinExistence type="predicted"/>
<name>A0A3G1B5W6_9ARCH</name>
<reference evidence="1 2" key="1">
    <citation type="journal article" date="2016" name="Sci. Rep.">
        <title>A novel ammonia-oxidizing archaeon from wastewater treatment plant: Its enrichment, physiological and genomic characteristics.</title>
        <authorList>
            <person name="Li Y."/>
            <person name="Ding K."/>
            <person name="Wen X."/>
            <person name="Zhang B."/>
            <person name="Shen B."/>
            <person name="Yang Y."/>
        </authorList>
    </citation>
    <scope>NUCLEOTIDE SEQUENCE [LARGE SCALE GENOMIC DNA]</scope>
    <source>
        <strain evidence="1 2">SAT1</strain>
    </source>
</reference>
<evidence type="ECO:0000313" key="1">
    <source>
        <dbReference type="EMBL" id="AJZ76257.1"/>
    </source>
</evidence>
<dbReference type="KEGG" id="tah:SU86_007645"/>
<dbReference type="GeneID" id="24874429"/>
<evidence type="ECO:0000313" key="2">
    <source>
        <dbReference type="Proteomes" id="UP000266745"/>
    </source>
</evidence>
<protein>
    <submittedName>
        <fullName evidence="1">Uncharacterized protein</fullName>
    </submittedName>
</protein>
<dbReference type="Proteomes" id="UP000266745">
    <property type="component" value="Chromosome"/>
</dbReference>
<sequence>MRIDSCKKCGVELREYDNSERCNACGKEFTQFVCVKCQTVTEPQYHIHRNVVSLENALKIVV</sequence>
<accession>A0A3G1B5W6</accession>
<gene>
    <name evidence="1" type="ORF">SU86_007645</name>
</gene>
<dbReference type="EMBL" id="CP011097">
    <property type="protein sequence ID" value="AJZ76257.1"/>
    <property type="molecule type" value="Genomic_DNA"/>
</dbReference>